<name>A0A840Q644_9PSEU</name>
<feature type="domain" description="DUF397" evidence="1">
    <location>
        <begin position="14"/>
        <end position="72"/>
    </location>
</feature>
<evidence type="ECO:0000313" key="2">
    <source>
        <dbReference type="EMBL" id="MBB5155936.1"/>
    </source>
</evidence>
<gene>
    <name evidence="2" type="ORF">BJ970_003470</name>
</gene>
<keyword evidence="3" id="KW-1185">Reference proteome</keyword>
<sequence length="137" mass="15105">MSDTTSTPLHARTGWFKSSFSSPSQSCVEVRFDGDLVSVRDSKYRRDPANDLAQEPIITVTADQWGALLDEITGRATPGTNGVLSIEHSPDGTVVLRAIEDRTALIYTEVEWQKYLAGVRAGEFDHPGRDSMMVCSR</sequence>
<dbReference type="Pfam" id="PF04149">
    <property type="entry name" value="DUF397"/>
    <property type="match status" value="1"/>
</dbReference>
<dbReference type="Proteomes" id="UP000584374">
    <property type="component" value="Unassembled WGS sequence"/>
</dbReference>
<proteinExistence type="predicted"/>
<dbReference type="EMBL" id="JACHIW010000001">
    <property type="protein sequence ID" value="MBB5155936.1"/>
    <property type="molecule type" value="Genomic_DNA"/>
</dbReference>
<dbReference type="RefSeq" id="WP_184727180.1">
    <property type="nucleotide sequence ID" value="NZ_JACHIW010000001.1"/>
</dbReference>
<organism evidence="2 3">
    <name type="scientific">Saccharopolyspora phatthalungensis</name>
    <dbReference type="NCBI Taxonomy" id="664693"/>
    <lineage>
        <taxon>Bacteria</taxon>
        <taxon>Bacillati</taxon>
        <taxon>Actinomycetota</taxon>
        <taxon>Actinomycetes</taxon>
        <taxon>Pseudonocardiales</taxon>
        <taxon>Pseudonocardiaceae</taxon>
        <taxon>Saccharopolyspora</taxon>
    </lineage>
</organism>
<protein>
    <recommendedName>
        <fullName evidence="1">DUF397 domain-containing protein</fullName>
    </recommendedName>
</protein>
<evidence type="ECO:0000259" key="1">
    <source>
        <dbReference type="Pfam" id="PF04149"/>
    </source>
</evidence>
<dbReference type="InterPro" id="IPR007278">
    <property type="entry name" value="DUF397"/>
</dbReference>
<evidence type="ECO:0000313" key="3">
    <source>
        <dbReference type="Proteomes" id="UP000584374"/>
    </source>
</evidence>
<reference evidence="2 3" key="1">
    <citation type="submission" date="2020-08" db="EMBL/GenBank/DDBJ databases">
        <title>Sequencing the genomes of 1000 actinobacteria strains.</title>
        <authorList>
            <person name="Klenk H.-P."/>
        </authorList>
    </citation>
    <scope>NUCLEOTIDE SEQUENCE [LARGE SCALE GENOMIC DNA]</scope>
    <source>
        <strain evidence="2 3">DSM 45584</strain>
    </source>
</reference>
<accession>A0A840Q644</accession>
<dbReference type="AlphaFoldDB" id="A0A840Q644"/>
<comment type="caution">
    <text evidence="2">The sequence shown here is derived from an EMBL/GenBank/DDBJ whole genome shotgun (WGS) entry which is preliminary data.</text>
</comment>